<dbReference type="Gene3D" id="3.30.460.20">
    <property type="entry name" value="CorA soluble domain-like"/>
    <property type="match status" value="1"/>
</dbReference>
<dbReference type="InterPro" id="IPR004488">
    <property type="entry name" value="Mg/Co-transport_prot_CorA"/>
</dbReference>
<comment type="subcellular location">
    <subcellularLocation>
        <location evidence="1">Cell membrane</location>
        <topology evidence="1">Multi-pass membrane protein</topology>
    </subcellularLocation>
    <subcellularLocation>
        <location evidence="12">Membrane</location>
        <topology evidence="12">Multi-pass membrane protein</topology>
    </subcellularLocation>
</comment>
<dbReference type="GO" id="GO:0015087">
    <property type="term" value="F:cobalt ion transmembrane transporter activity"/>
    <property type="evidence" value="ECO:0007669"/>
    <property type="project" value="UniProtKB-UniRule"/>
</dbReference>
<dbReference type="Gene3D" id="1.20.58.340">
    <property type="entry name" value="Magnesium transport protein CorA, transmembrane region"/>
    <property type="match status" value="2"/>
</dbReference>
<evidence type="ECO:0000256" key="5">
    <source>
        <dbReference type="ARBA" id="ARBA00022692"/>
    </source>
</evidence>
<evidence type="ECO:0000256" key="4">
    <source>
        <dbReference type="ARBA" id="ARBA00022475"/>
    </source>
</evidence>
<protein>
    <recommendedName>
        <fullName evidence="12">Magnesium transport protein CorA</fullName>
    </recommendedName>
</protein>
<comment type="similarity">
    <text evidence="2 12">Belongs to the CorA metal ion transporter (MIT) (TC 1.A.35) family.</text>
</comment>
<gene>
    <name evidence="12" type="primary">corA</name>
    <name evidence="13" type="ORF">GCM10007100_25670</name>
</gene>
<dbReference type="FunFam" id="1.20.58.340:FF:000004">
    <property type="entry name" value="Magnesium transport protein CorA"/>
    <property type="match status" value="1"/>
</dbReference>
<reference evidence="13" key="1">
    <citation type="journal article" date="2014" name="Int. J. Syst. Evol. Microbiol.">
        <title>Complete genome sequence of Corynebacterium casei LMG S-19264T (=DSM 44701T), isolated from a smear-ripened cheese.</title>
        <authorList>
            <consortium name="US DOE Joint Genome Institute (JGI-PGF)"/>
            <person name="Walter F."/>
            <person name="Albersmeier A."/>
            <person name="Kalinowski J."/>
            <person name="Ruckert C."/>
        </authorList>
    </citation>
    <scope>NUCLEOTIDE SEQUENCE</scope>
    <source>
        <strain evidence="13">KCTC 12988</strain>
    </source>
</reference>
<dbReference type="Pfam" id="PF01544">
    <property type="entry name" value="CorA"/>
    <property type="match status" value="1"/>
</dbReference>
<dbReference type="CDD" id="cd12828">
    <property type="entry name" value="TmCorA-like_1"/>
    <property type="match status" value="1"/>
</dbReference>
<dbReference type="GO" id="GO:0005886">
    <property type="term" value="C:plasma membrane"/>
    <property type="evidence" value="ECO:0007669"/>
    <property type="project" value="UniProtKB-SubCell"/>
</dbReference>
<keyword evidence="8 12" id="KW-0406">Ion transport</keyword>
<dbReference type="EMBL" id="BMXI01000010">
    <property type="protein sequence ID" value="GHC57562.1"/>
    <property type="molecule type" value="Genomic_DNA"/>
</dbReference>
<accession>A0A918TQ44</accession>
<evidence type="ECO:0000256" key="1">
    <source>
        <dbReference type="ARBA" id="ARBA00004651"/>
    </source>
</evidence>
<keyword evidence="5 12" id="KW-0812">Transmembrane</keyword>
<keyword evidence="6 12" id="KW-0460">Magnesium</keyword>
<evidence type="ECO:0000256" key="2">
    <source>
        <dbReference type="ARBA" id="ARBA00009765"/>
    </source>
</evidence>
<organism evidence="13 14">
    <name type="scientific">Roseibacillus persicicus</name>
    <dbReference type="NCBI Taxonomy" id="454148"/>
    <lineage>
        <taxon>Bacteria</taxon>
        <taxon>Pseudomonadati</taxon>
        <taxon>Verrucomicrobiota</taxon>
        <taxon>Verrucomicrobiia</taxon>
        <taxon>Verrucomicrobiales</taxon>
        <taxon>Verrucomicrobiaceae</taxon>
        <taxon>Roseibacillus</taxon>
    </lineage>
</organism>
<dbReference type="PANTHER" id="PTHR46494">
    <property type="entry name" value="CORA FAMILY METAL ION TRANSPORTER (EUROFUNG)"/>
    <property type="match status" value="1"/>
</dbReference>
<dbReference type="SUPFAM" id="SSF144083">
    <property type="entry name" value="Magnesium transport protein CorA, transmembrane region"/>
    <property type="match status" value="1"/>
</dbReference>
<keyword evidence="3 12" id="KW-0813">Transport</keyword>
<dbReference type="GO" id="GO:0015095">
    <property type="term" value="F:magnesium ion transmembrane transporter activity"/>
    <property type="evidence" value="ECO:0007669"/>
    <property type="project" value="UniProtKB-UniRule"/>
</dbReference>
<comment type="caution">
    <text evidence="13">The sequence shown here is derived from an EMBL/GenBank/DDBJ whole genome shotgun (WGS) entry which is preliminary data.</text>
</comment>
<dbReference type="PANTHER" id="PTHR46494:SF1">
    <property type="entry name" value="CORA FAMILY METAL ION TRANSPORTER (EUROFUNG)"/>
    <property type="match status" value="1"/>
</dbReference>
<evidence type="ECO:0000313" key="14">
    <source>
        <dbReference type="Proteomes" id="UP000644507"/>
    </source>
</evidence>
<dbReference type="AlphaFoldDB" id="A0A918TQ44"/>
<evidence type="ECO:0000313" key="13">
    <source>
        <dbReference type="EMBL" id="GHC57562.1"/>
    </source>
</evidence>
<dbReference type="NCBIfam" id="TIGR00383">
    <property type="entry name" value="corA"/>
    <property type="match status" value="1"/>
</dbReference>
<keyword evidence="9 12" id="KW-0472">Membrane</keyword>
<evidence type="ECO:0000256" key="11">
    <source>
        <dbReference type="ARBA" id="ARBA00045497"/>
    </source>
</evidence>
<keyword evidence="14" id="KW-1185">Reference proteome</keyword>
<dbReference type="InterPro" id="IPR045861">
    <property type="entry name" value="CorA_cytoplasmic_dom"/>
</dbReference>
<reference evidence="13" key="2">
    <citation type="submission" date="2020-09" db="EMBL/GenBank/DDBJ databases">
        <authorList>
            <person name="Sun Q."/>
            <person name="Kim S."/>
        </authorList>
    </citation>
    <scope>NUCLEOTIDE SEQUENCE</scope>
    <source>
        <strain evidence="13">KCTC 12988</strain>
    </source>
</reference>
<proteinExistence type="inferred from homology"/>
<evidence type="ECO:0000256" key="9">
    <source>
        <dbReference type="ARBA" id="ARBA00023136"/>
    </source>
</evidence>
<dbReference type="InterPro" id="IPR045863">
    <property type="entry name" value="CorA_TM1_TM2"/>
</dbReference>
<evidence type="ECO:0000256" key="10">
    <source>
        <dbReference type="ARBA" id="ARBA00034269"/>
    </source>
</evidence>
<evidence type="ECO:0000256" key="6">
    <source>
        <dbReference type="ARBA" id="ARBA00022842"/>
    </source>
</evidence>
<dbReference type="GO" id="GO:0050897">
    <property type="term" value="F:cobalt ion binding"/>
    <property type="evidence" value="ECO:0007669"/>
    <property type="project" value="TreeGrafter"/>
</dbReference>
<dbReference type="InterPro" id="IPR002523">
    <property type="entry name" value="MgTranspt_CorA/ZnTranspt_ZntB"/>
</dbReference>
<dbReference type="RefSeq" id="WP_189570501.1">
    <property type="nucleotide sequence ID" value="NZ_BMXI01000010.1"/>
</dbReference>
<evidence type="ECO:0000256" key="3">
    <source>
        <dbReference type="ARBA" id="ARBA00022448"/>
    </source>
</evidence>
<name>A0A918TQ44_9BACT</name>
<comment type="catalytic activity">
    <reaction evidence="10">
        <text>Mg(2+)(in) = Mg(2+)(out)</text>
        <dbReference type="Rhea" id="RHEA:29827"/>
        <dbReference type="ChEBI" id="CHEBI:18420"/>
    </reaction>
</comment>
<comment type="function">
    <text evidence="11">Mediates influx of magnesium ions. Alternates between open and closed states. Activated by low cytoplasmic Mg(2+) levels. Inactive when cytoplasmic Mg(2+) levels are high.</text>
</comment>
<sequence>MSLKHQLTQSTFESILTDLEWIEGRASAPAGVLTQYCPKNVDRQPVSGVADLRDKSCDGITWLNWSGLGETSKMAKLFEHYGIHPLTAEDILNCESRSKLEESSESLFVVMKIPVSMEEVGVIEAVHFCLFWQGNTVLTFSEIPLKFLTDLDRRLDDPKRKIRSHGVDYLVWALLDLVTDHSLRFVEHLSDRVEEIEDQLIDDEVEIEMETIHEIKNEVTQTYRLIRPCREITAQLSSSDSVAMGENTARYFRDLHDHAAEAVEQVDHLRDKTASLRELYFTLMSHRMNGVMKVLTSLSAIFLPLTFLAGIYGMNFAHMPELGLRWAYPVFLVFLVSLAVVLAIYFKKKGWL</sequence>
<feature type="transmembrane region" description="Helical" evidence="12">
    <location>
        <begin position="294"/>
        <end position="314"/>
    </location>
</feature>
<dbReference type="Proteomes" id="UP000644507">
    <property type="component" value="Unassembled WGS sequence"/>
</dbReference>
<dbReference type="GO" id="GO:0000287">
    <property type="term" value="F:magnesium ion binding"/>
    <property type="evidence" value="ECO:0007669"/>
    <property type="project" value="TreeGrafter"/>
</dbReference>
<feature type="transmembrane region" description="Helical" evidence="12">
    <location>
        <begin position="326"/>
        <end position="346"/>
    </location>
</feature>
<keyword evidence="7 12" id="KW-1133">Transmembrane helix</keyword>
<evidence type="ECO:0000256" key="7">
    <source>
        <dbReference type="ARBA" id="ARBA00022989"/>
    </source>
</evidence>
<evidence type="ECO:0000256" key="8">
    <source>
        <dbReference type="ARBA" id="ARBA00023065"/>
    </source>
</evidence>
<keyword evidence="4 12" id="KW-1003">Cell membrane</keyword>
<dbReference type="SUPFAM" id="SSF143865">
    <property type="entry name" value="CorA soluble domain-like"/>
    <property type="match status" value="1"/>
</dbReference>
<evidence type="ECO:0000256" key="12">
    <source>
        <dbReference type="RuleBase" id="RU362010"/>
    </source>
</evidence>